<feature type="transmembrane region" description="Helical" evidence="1">
    <location>
        <begin position="57"/>
        <end position="78"/>
    </location>
</feature>
<evidence type="ECO:0008006" key="3">
    <source>
        <dbReference type="Google" id="ProtNLM"/>
    </source>
</evidence>
<keyword evidence="1" id="KW-0812">Transmembrane</keyword>
<evidence type="ECO:0000256" key="1">
    <source>
        <dbReference type="SAM" id="Phobius"/>
    </source>
</evidence>
<protein>
    <recommendedName>
        <fullName evidence="3">DUF4760 domain-containing protein</fullName>
    </recommendedName>
</protein>
<sequence>MNYLTEINNFIKYNYIHNSSLPDILYYVSYLLYFVVFILLTKYYWKTRFGFDPKFQTYVQVLIASTIIITVYSVYFQIISYKDNVNNQEVQYFNNFYKEFLDETIKFFIDHPEMNYYYDELFYNKSDYDERERNKDLESQISIIIFSRMSSIINYINTYQKTDNDARKDKIKQSEKLLLKILDSFFGSKIFNEYWSKFKNGLSNKQTIDYIKFHFNK</sequence>
<proteinExistence type="predicted"/>
<keyword evidence="1" id="KW-1133">Transmembrane helix</keyword>
<dbReference type="EMBL" id="MN739262">
    <property type="protein sequence ID" value="QHS96044.1"/>
    <property type="molecule type" value="Genomic_DNA"/>
</dbReference>
<keyword evidence="1" id="KW-0472">Membrane</keyword>
<feature type="transmembrane region" description="Helical" evidence="1">
    <location>
        <begin position="24"/>
        <end position="45"/>
    </location>
</feature>
<reference evidence="2" key="1">
    <citation type="journal article" date="2020" name="Nature">
        <title>Giant virus diversity and host interactions through global metagenomics.</title>
        <authorList>
            <person name="Schulz F."/>
            <person name="Roux S."/>
            <person name="Paez-Espino D."/>
            <person name="Jungbluth S."/>
            <person name="Walsh D.A."/>
            <person name="Denef V.J."/>
            <person name="McMahon K.D."/>
            <person name="Konstantinidis K.T."/>
            <person name="Eloe-Fadrosh E.A."/>
            <person name="Kyrpides N.C."/>
            <person name="Woyke T."/>
        </authorList>
    </citation>
    <scope>NUCLEOTIDE SEQUENCE</scope>
    <source>
        <strain evidence="2">GVMAG-M-3300019093-7</strain>
    </source>
</reference>
<name>A0A6C0BWY6_9ZZZZ</name>
<evidence type="ECO:0000313" key="2">
    <source>
        <dbReference type="EMBL" id="QHS96044.1"/>
    </source>
</evidence>
<accession>A0A6C0BWY6</accession>
<dbReference type="AlphaFoldDB" id="A0A6C0BWY6"/>
<organism evidence="2">
    <name type="scientific">viral metagenome</name>
    <dbReference type="NCBI Taxonomy" id="1070528"/>
    <lineage>
        <taxon>unclassified sequences</taxon>
        <taxon>metagenomes</taxon>
        <taxon>organismal metagenomes</taxon>
    </lineage>
</organism>